<evidence type="ECO:0000256" key="10">
    <source>
        <dbReference type="ARBA" id="ARBA00022884"/>
    </source>
</evidence>
<dbReference type="RefSeq" id="WP_307904934.1">
    <property type="nucleotide sequence ID" value="NZ_AP027059.1"/>
</dbReference>
<protein>
    <submittedName>
        <fullName evidence="15">Polynucleotide adenylyltransferase</fullName>
    </submittedName>
</protein>
<keyword evidence="7" id="KW-0692">RNA repair</keyword>
<keyword evidence="8" id="KW-0067">ATP-binding</keyword>
<dbReference type="Pfam" id="PF01966">
    <property type="entry name" value="HD"/>
    <property type="match status" value="1"/>
</dbReference>
<keyword evidence="4 15" id="KW-0548">Nucleotidyltransferase</keyword>
<feature type="domain" description="Poly A polymerase head" evidence="12">
    <location>
        <begin position="25"/>
        <end position="130"/>
    </location>
</feature>
<evidence type="ECO:0000256" key="11">
    <source>
        <dbReference type="RuleBase" id="RU003953"/>
    </source>
</evidence>
<keyword evidence="5" id="KW-0479">Metal-binding</keyword>
<dbReference type="InterPro" id="IPR043519">
    <property type="entry name" value="NT_sf"/>
</dbReference>
<name>A0AAU9DCH3_9FUSO</name>
<dbReference type="PANTHER" id="PTHR47545">
    <property type="entry name" value="MULTIFUNCTIONAL CCA PROTEIN"/>
    <property type="match status" value="1"/>
</dbReference>
<dbReference type="GO" id="GO:0003723">
    <property type="term" value="F:RNA binding"/>
    <property type="evidence" value="ECO:0007669"/>
    <property type="project" value="UniProtKB-KW"/>
</dbReference>
<keyword evidence="2 11" id="KW-0808">Transferase</keyword>
<comment type="similarity">
    <text evidence="11">Belongs to the tRNA nucleotidyltransferase/poly(A) polymerase family.</text>
</comment>
<evidence type="ECO:0000259" key="12">
    <source>
        <dbReference type="Pfam" id="PF01743"/>
    </source>
</evidence>
<dbReference type="InterPro" id="IPR050124">
    <property type="entry name" value="tRNA_CCA-adding_enzyme"/>
</dbReference>
<dbReference type="AlphaFoldDB" id="A0AAU9DCH3"/>
<dbReference type="GO" id="GO:0008033">
    <property type="term" value="P:tRNA processing"/>
    <property type="evidence" value="ECO:0007669"/>
    <property type="project" value="UniProtKB-KW"/>
</dbReference>
<dbReference type="Pfam" id="PF12627">
    <property type="entry name" value="PolyA_pol_RNAbd"/>
    <property type="match status" value="1"/>
</dbReference>
<keyword evidence="16" id="KW-1185">Reference proteome</keyword>
<accession>A0AAU9DCH3</accession>
<dbReference type="EMBL" id="AP027059">
    <property type="protein sequence ID" value="BDU49997.1"/>
    <property type="molecule type" value="Genomic_DNA"/>
</dbReference>
<dbReference type="Gene3D" id="1.10.3090.10">
    <property type="entry name" value="cca-adding enzyme, domain 2"/>
    <property type="match status" value="1"/>
</dbReference>
<evidence type="ECO:0000313" key="15">
    <source>
        <dbReference type="EMBL" id="BDU49997.1"/>
    </source>
</evidence>
<evidence type="ECO:0000259" key="14">
    <source>
        <dbReference type="Pfam" id="PF12627"/>
    </source>
</evidence>
<proteinExistence type="inferred from homology"/>
<dbReference type="CDD" id="cd00077">
    <property type="entry name" value="HDc"/>
    <property type="match status" value="1"/>
</dbReference>
<evidence type="ECO:0000256" key="9">
    <source>
        <dbReference type="ARBA" id="ARBA00022842"/>
    </source>
</evidence>
<dbReference type="InterPro" id="IPR002646">
    <property type="entry name" value="PolA_pol_head_dom"/>
</dbReference>
<evidence type="ECO:0000313" key="16">
    <source>
        <dbReference type="Proteomes" id="UP001321582"/>
    </source>
</evidence>
<evidence type="ECO:0000256" key="6">
    <source>
        <dbReference type="ARBA" id="ARBA00022741"/>
    </source>
</evidence>
<evidence type="ECO:0000256" key="3">
    <source>
        <dbReference type="ARBA" id="ARBA00022694"/>
    </source>
</evidence>
<keyword evidence="9" id="KW-0460">Magnesium</keyword>
<organism evidence="15 16">
    <name type="scientific">Haliovirga abyssi</name>
    <dbReference type="NCBI Taxonomy" id="2996794"/>
    <lineage>
        <taxon>Bacteria</taxon>
        <taxon>Fusobacteriati</taxon>
        <taxon>Fusobacteriota</taxon>
        <taxon>Fusobacteriia</taxon>
        <taxon>Fusobacteriales</taxon>
        <taxon>Haliovirgaceae</taxon>
        <taxon>Haliovirga</taxon>
    </lineage>
</organism>
<dbReference type="InterPro" id="IPR003607">
    <property type="entry name" value="HD/PDEase_dom"/>
</dbReference>
<dbReference type="Proteomes" id="UP001321582">
    <property type="component" value="Chromosome"/>
</dbReference>
<gene>
    <name evidence="15" type="ORF">HLVA_05660</name>
</gene>
<evidence type="ECO:0000256" key="1">
    <source>
        <dbReference type="ARBA" id="ARBA00001946"/>
    </source>
</evidence>
<reference evidence="15 16" key="1">
    <citation type="submission" date="2022-11" db="EMBL/GenBank/DDBJ databases">
        <title>Haliovirga abyssi gen. nov., sp. nov., a mesophilic fermentative bacterium isolated from the Iheya North hydrothermal field and the proposal of Haliovirgaceae fam. nov.</title>
        <authorList>
            <person name="Miyazaki U."/>
            <person name="Tame A."/>
            <person name="Miyazaki J."/>
            <person name="Takai K."/>
            <person name="Sawayama S."/>
            <person name="Kitajima M."/>
            <person name="Okamoto A."/>
            <person name="Nakagawa S."/>
        </authorList>
    </citation>
    <scope>NUCLEOTIDE SEQUENCE [LARGE SCALE GENOMIC DNA]</scope>
    <source>
        <strain evidence="15 16">IC12</strain>
    </source>
</reference>
<dbReference type="GO" id="GO:0005524">
    <property type="term" value="F:ATP binding"/>
    <property type="evidence" value="ECO:0007669"/>
    <property type="project" value="UniProtKB-KW"/>
</dbReference>
<dbReference type="Gene3D" id="3.30.460.10">
    <property type="entry name" value="Beta Polymerase, domain 2"/>
    <property type="match status" value="2"/>
</dbReference>
<feature type="domain" description="tRNA nucleotidyltransferase/poly(A) polymerase RNA and SrmB- binding" evidence="14">
    <location>
        <begin position="155"/>
        <end position="216"/>
    </location>
</feature>
<evidence type="ECO:0000256" key="4">
    <source>
        <dbReference type="ARBA" id="ARBA00022695"/>
    </source>
</evidence>
<dbReference type="InterPro" id="IPR006674">
    <property type="entry name" value="HD_domain"/>
</dbReference>
<feature type="domain" description="HD" evidence="13">
    <location>
        <begin position="234"/>
        <end position="349"/>
    </location>
</feature>
<dbReference type="GO" id="GO:0042245">
    <property type="term" value="P:RNA repair"/>
    <property type="evidence" value="ECO:0007669"/>
    <property type="project" value="UniProtKB-KW"/>
</dbReference>
<sequence>MININLDKKLINMFNEIIKNGGKPYICGGYIRDYILNIKNKDIDIEVFNVEFQKLYDILNKFGKARIVGESYKIILIGDYEFSVPKENLDIKSAGRRRDFTMNSIYYDFESKKIIDFFNGIEDIKNGIIRLVDDKNIDDDPLRILRIAQFLARLNFKVDEKTEKIAIKNREKILNIAKERIFIEFEKILLKAKKPSLAFQWMKKIGLLKLLFPELDRLSEIEQGDKFHPEGDAFTHTMLTLDVLEINERNIEVMLAILFHDIGKAIVKTNKIGNHITFYRHEIEGAKLSKKSIKKMTSSKELAKNVFSLIKYHMVPFNFSKSINRKTIKKLSVKVDFLNLMLLHKADYLGRKNIDENILYVKESIEIYENIKEETKPIIKGKDVIKLGIKPGPEIGKILKLIYIAQLEEKFSDYESGIKYLENYISKWNKNINKEM</sequence>
<dbReference type="GO" id="GO:0016779">
    <property type="term" value="F:nucleotidyltransferase activity"/>
    <property type="evidence" value="ECO:0007669"/>
    <property type="project" value="UniProtKB-KW"/>
</dbReference>
<dbReference type="Pfam" id="PF01743">
    <property type="entry name" value="PolyA_pol"/>
    <property type="match status" value="1"/>
</dbReference>
<dbReference type="InterPro" id="IPR032828">
    <property type="entry name" value="PolyA_RNA-bd"/>
</dbReference>
<keyword evidence="6" id="KW-0547">Nucleotide-binding</keyword>
<evidence type="ECO:0000259" key="13">
    <source>
        <dbReference type="Pfam" id="PF01966"/>
    </source>
</evidence>
<comment type="cofactor">
    <cofactor evidence="1">
        <name>Mg(2+)</name>
        <dbReference type="ChEBI" id="CHEBI:18420"/>
    </cofactor>
</comment>
<keyword evidence="10 11" id="KW-0694">RNA-binding</keyword>
<dbReference type="GO" id="GO:0046872">
    <property type="term" value="F:metal ion binding"/>
    <property type="evidence" value="ECO:0007669"/>
    <property type="project" value="UniProtKB-KW"/>
</dbReference>
<evidence type="ECO:0000256" key="2">
    <source>
        <dbReference type="ARBA" id="ARBA00022679"/>
    </source>
</evidence>
<dbReference type="KEGG" id="haby:HLVA_05660"/>
<dbReference type="SUPFAM" id="SSF81301">
    <property type="entry name" value="Nucleotidyltransferase"/>
    <property type="match status" value="1"/>
</dbReference>
<keyword evidence="3" id="KW-0819">tRNA processing</keyword>
<evidence type="ECO:0000256" key="8">
    <source>
        <dbReference type="ARBA" id="ARBA00022840"/>
    </source>
</evidence>
<dbReference type="SUPFAM" id="SSF81891">
    <property type="entry name" value="Poly A polymerase C-terminal region-like"/>
    <property type="match status" value="1"/>
</dbReference>
<evidence type="ECO:0000256" key="7">
    <source>
        <dbReference type="ARBA" id="ARBA00022800"/>
    </source>
</evidence>
<evidence type="ECO:0000256" key="5">
    <source>
        <dbReference type="ARBA" id="ARBA00022723"/>
    </source>
</evidence>
<dbReference type="PANTHER" id="PTHR47545:SF1">
    <property type="entry name" value="MULTIFUNCTIONAL CCA PROTEIN"/>
    <property type="match status" value="1"/>
</dbReference>